<dbReference type="SUPFAM" id="SSF88946">
    <property type="entry name" value="Sigma2 domain of RNA polymerase sigma factors"/>
    <property type="match status" value="1"/>
</dbReference>
<evidence type="ECO:0000313" key="7">
    <source>
        <dbReference type="EMBL" id="EZH74648.1"/>
    </source>
</evidence>
<keyword evidence="4" id="KW-0804">Transcription</keyword>
<dbReference type="Pfam" id="PF08281">
    <property type="entry name" value="Sigma70_r4_2"/>
    <property type="match status" value="1"/>
</dbReference>
<evidence type="ECO:0000259" key="6">
    <source>
        <dbReference type="Pfam" id="PF08281"/>
    </source>
</evidence>
<keyword evidence="2" id="KW-0805">Transcription regulation</keyword>
<dbReference type="NCBIfam" id="TIGR02937">
    <property type="entry name" value="sigma70-ECF"/>
    <property type="match status" value="1"/>
</dbReference>
<evidence type="ECO:0000259" key="5">
    <source>
        <dbReference type="Pfam" id="PF04542"/>
    </source>
</evidence>
<evidence type="ECO:0000256" key="1">
    <source>
        <dbReference type="ARBA" id="ARBA00010641"/>
    </source>
</evidence>
<evidence type="ECO:0000256" key="4">
    <source>
        <dbReference type="ARBA" id="ARBA00023163"/>
    </source>
</evidence>
<protein>
    <submittedName>
        <fullName evidence="7">RNA polymerase sigma-70 factor</fullName>
    </submittedName>
</protein>
<dbReference type="Pfam" id="PF04542">
    <property type="entry name" value="Sigma70_r2"/>
    <property type="match status" value="1"/>
</dbReference>
<evidence type="ECO:0000256" key="3">
    <source>
        <dbReference type="ARBA" id="ARBA00023082"/>
    </source>
</evidence>
<dbReference type="InterPro" id="IPR007627">
    <property type="entry name" value="RNA_pol_sigma70_r2"/>
</dbReference>
<reference evidence="7 8" key="1">
    <citation type="submission" date="2014-04" db="EMBL/GenBank/DDBJ databases">
        <title>Aquimarina sp. 22II-S11-z7 Genome Sequencing.</title>
        <authorList>
            <person name="Lai Q."/>
        </authorList>
    </citation>
    <scope>NUCLEOTIDE SEQUENCE [LARGE SCALE GENOMIC DNA]</scope>
    <source>
        <strain evidence="7 8">22II-S11-z7</strain>
    </source>
</reference>
<dbReference type="PANTHER" id="PTHR43133:SF46">
    <property type="entry name" value="RNA POLYMERASE SIGMA-70 FACTOR ECF SUBFAMILY"/>
    <property type="match status" value="1"/>
</dbReference>
<dbReference type="Proteomes" id="UP000023541">
    <property type="component" value="Unassembled WGS sequence"/>
</dbReference>
<dbReference type="GO" id="GO:0006352">
    <property type="term" value="P:DNA-templated transcription initiation"/>
    <property type="evidence" value="ECO:0007669"/>
    <property type="project" value="InterPro"/>
</dbReference>
<proteinExistence type="inferred from homology"/>
<dbReference type="InterPro" id="IPR013249">
    <property type="entry name" value="RNA_pol_sigma70_r4_t2"/>
</dbReference>
<gene>
    <name evidence="7" type="ORF">ATO12_12845</name>
</gene>
<dbReference type="GO" id="GO:0003677">
    <property type="term" value="F:DNA binding"/>
    <property type="evidence" value="ECO:0007669"/>
    <property type="project" value="InterPro"/>
</dbReference>
<organism evidence="7 8">
    <name type="scientific">Aquimarina atlantica</name>
    <dbReference type="NCBI Taxonomy" id="1317122"/>
    <lineage>
        <taxon>Bacteria</taxon>
        <taxon>Pseudomonadati</taxon>
        <taxon>Bacteroidota</taxon>
        <taxon>Flavobacteriia</taxon>
        <taxon>Flavobacteriales</taxon>
        <taxon>Flavobacteriaceae</taxon>
        <taxon>Aquimarina</taxon>
    </lineage>
</organism>
<comment type="similarity">
    <text evidence="1">Belongs to the sigma-70 factor family. ECF subfamily.</text>
</comment>
<dbReference type="GO" id="GO:0016987">
    <property type="term" value="F:sigma factor activity"/>
    <property type="evidence" value="ECO:0007669"/>
    <property type="project" value="UniProtKB-KW"/>
</dbReference>
<dbReference type="Gene3D" id="1.10.10.10">
    <property type="entry name" value="Winged helix-like DNA-binding domain superfamily/Winged helix DNA-binding domain"/>
    <property type="match status" value="1"/>
</dbReference>
<name>A0A023BYD0_9FLAO</name>
<sequence>MDTRKLIKKCQKNNRKAQSELFHLYRDTLFALSLKYCKNYNEAEDNLQDSFITIFKKINQYNFKGSFEGWMKRITINKAIDKYKKTPFTDININKENIADTKIDTETLNLSLDELLKYIQELPDRYRLVFNLYELDEYSHKEIAKMLHISEGTSKSNLHRAKVILKTKITSNNNCLKKIAISNG</sequence>
<feature type="domain" description="RNA polymerase sigma-70 region 2" evidence="5">
    <location>
        <begin position="21"/>
        <end position="85"/>
    </location>
</feature>
<dbReference type="Gene3D" id="1.10.1740.10">
    <property type="match status" value="1"/>
</dbReference>
<dbReference type="CDD" id="cd06171">
    <property type="entry name" value="Sigma70_r4"/>
    <property type="match status" value="1"/>
</dbReference>
<dbReference type="InterPro" id="IPR013325">
    <property type="entry name" value="RNA_pol_sigma_r2"/>
</dbReference>
<dbReference type="eggNOG" id="COG1595">
    <property type="taxonomic scope" value="Bacteria"/>
</dbReference>
<dbReference type="InterPro" id="IPR036388">
    <property type="entry name" value="WH-like_DNA-bd_sf"/>
</dbReference>
<dbReference type="InterPro" id="IPR039425">
    <property type="entry name" value="RNA_pol_sigma-70-like"/>
</dbReference>
<dbReference type="InterPro" id="IPR013324">
    <property type="entry name" value="RNA_pol_sigma_r3/r4-like"/>
</dbReference>
<dbReference type="PANTHER" id="PTHR43133">
    <property type="entry name" value="RNA POLYMERASE ECF-TYPE SIGMA FACTO"/>
    <property type="match status" value="1"/>
</dbReference>
<evidence type="ECO:0000313" key="8">
    <source>
        <dbReference type="Proteomes" id="UP000023541"/>
    </source>
</evidence>
<dbReference type="STRING" id="1317122.ATO12_12845"/>
<feature type="domain" description="RNA polymerase sigma factor 70 region 4 type 2" evidence="6">
    <location>
        <begin position="113"/>
        <end position="162"/>
    </location>
</feature>
<dbReference type="InterPro" id="IPR014284">
    <property type="entry name" value="RNA_pol_sigma-70_dom"/>
</dbReference>
<dbReference type="SUPFAM" id="SSF88659">
    <property type="entry name" value="Sigma3 and sigma4 domains of RNA polymerase sigma factors"/>
    <property type="match status" value="1"/>
</dbReference>
<dbReference type="EMBL" id="AQRA01000003">
    <property type="protein sequence ID" value="EZH74648.1"/>
    <property type="molecule type" value="Genomic_DNA"/>
</dbReference>
<evidence type="ECO:0000256" key="2">
    <source>
        <dbReference type="ARBA" id="ARBA00023015"/>
    </source>
</evidence>
<keyword evidence="8" id="KW-1185">Reference proteome</keyword>
<dbReference type="RefSeq" id="WP_034241238.1">
    <property type="nucleotide sequence ID" value="NZ_AQRA01000003.1"/>
</dbReference>
<accession>A0A023BYD0</accession>
<dbReference type="AlphaFoldDB" id="A0A023BYD0"/>
<comment type="caution">
    <text evidence="7">The sequence shown here is derived from an EMBL/GenBank/DDBJ whole genome shotgun (WGS) entry which is preliminary data.</text>
</comment>
<dbReference type="OrthoDB" id="1056775at2"/>
<keyword evidence="3" id="KW-0731">Sigma factor</keyword>